<protein>
    <submittedName>
        <fullName evidence="2">MxaS</fullName>
    </submittedName>
</protein>
<gene>
    <name evidence="2" type="primary">mxaS</name>
</gene>
<evidence type="ECO:0000259" key="1">
    <source>
        <dbReference type="Pfam" id="PF01882"/>
    </source>
</evidence>
<reference evidence="2" key="1">
    <citation type="journal article" date="2008" name="Environ. Microbiol.">
        <title>Revealing the uncultivated majority: combining DNA stable-isotope probing, multiple displacement amplification and metagenomic analyses of uncultivated Methylocystis in acidic peatlands.</title>
        <authorList>
            <person name="Chen Y."/>
            <person name="Dumont M.G."/>
            <person name="Neufeld J.D."/>
            <person name="Bodrossy L."/>
            <person name="Stralis-Pavese N."/>
            <person name="McNamara N.P."/>
            <person name="Ostle N."/>
            <person name="Briones M.J."/>
            <person name="Murrell J.C."/>
        </authorList>
    </citation>
    <scope>NUCLEOTIDE SEQUENCE</scope>
</reference>
<dbReference type="AlphaFoldDB" id="B4Y5M0"/>
<dbReference type="Pfam" id="PF01882">
    <property type="entry name" value="DUF58"/>
    <property type="match status" value="1"/>
</dbReference>
<dbReference type="InterPro" id="IPR002881">
    <property type="entry name" value="DUF58"/>
</dbReference>
<accession>B4Y5M0</accession>
<name>B4Y5M0_9BACT</name>
<feature type="domain" description="DUF58" evidence="1">
    <location>
        <begin position="45"/>
        <end position="248"/>
    </location>
</feature>
<dbReference type="EMBL" id="EU362857">
    <property type="protein sequence ID" value="ACB32197.1"/>
    <property type="molecule type" value="Genomic_DNA"/>
</dbReference>
<organism evidence="2">
    <name type="scientific">uncultured bacterium 16A2</name>
    <dbReference type="NCBI Taxonomy" id="508711"/>
    <lineage>
        <taxon>Bacteria</taxon>
        <taxon>environmental samples</taxon>
    </lineage>
</organism>
<dbReference type="PANTHER" id="PTHR33608:SF6">
    <property type="entry name" value="BLL2464 PROTEIN"/>
    <property type="match status" value="1"/>
</dbReference>
<proteinExistence type="predicted"/>
<dbReference type="InterPro" id="IPR036465">
    <property type="entry name" value="vWFA_dom_sf"/>
</dbReference>
<evidence type="ECO:0000313" key="2">
    <source>
        <dbReference type="EMBL" id="ACB32197.1"/>
    </source>
</evidence>
<dbReference type="SUPFAM" id="SSF53300">
    <property type="entry name" value="vWA-like"/>
    <property type="match status" value="1"/>
</dbReference>
<dbReference type="PANTHER" id="PTHR33608">
    <property type="entry name" value="BLL2464 PROTEIN"/>
    <property type="match status" value="1"/>
</dbReference>
<sequence length="281" mass="31095">MKSPADILYRPRGRFRSNYVGSHPSSEVGGFGVFRDQAPFLRHPDARRIDIRASLRDPFEEIHVRRFEQRRSVDLYAVIDVSASMAFVGACEKFSLVCEICEALAYSATRVGDRFGLIACDDSVREDLFLPATRSRSIALAAAVRLRATICAGRGAEGFIAAAASLGAARKIAVLISDFRWPSSLLERVFDVFGPHDAIPLVILDSVEEAPPAWGLLELVDSESGRRKLVAMRPALRARWIERERERQSRIARLAANCSRPPIIICDAFDPIALSQQLTAA</sequence>
<dbReference type="Gene3D" id="3.40.50.410">
    <property type="entry name" value="von Willebrand factor, type A domain"/>
    <property type="match status" value="1"/>
</dbReference>